<dbReference type="EC" id="3.-.-.-" evidence="2"/>
<dbReference type="EMBL" id="JBHTJM010000009">
    <property type="protein sequence ID" value="MFD0964694.1"/>
    <property type="molecule type" value="Genomic_DNA"/>
</dbReference>
<dbReference type="Pfam" id="PF00144">
    <property type="entry name" value="Beta-lactamase"/>
    <property type="match status" value="1"/>
</dbReference>
<reference evidence="3" key="1">
    <citation type="journal article" date="2019" name="Int. J. Syst. Evol. Microbiol.">
        <title>The Global Catalogue of Microorganisms (GCM) 10K type strain sequencing project: providing services to taxonomists for standard genome sequencing and annotation.</title>
        <authorList>
            <consortium name="The Broad Institute Genomics Platform"/>
            <consortium name="The Broad Institute Genome Sequencing Center for Infectious Disease"/>
            <person name="Wu L."/>
            <person name="Ma J."/>
        </authorList>
    </citation>
    <scope>NUCLEOTIDE SEQUENCE [LARGE SCALE GENOMIC DNA]</scope>
    <source>
        <strain evidence="3">CCUG 62114</strain>
    </source>
</reference>
<dbReference type="InterPro" id="IPR012338">
    <property type="entry name" value="Beta-lactam/transpept-like"/>
</dbReference>
<evidence type="ECO:0000259" key="1">
    <source>
        <dbReference type="Pfam" id="PF00144"/>
    </source>
</evidence>
<keyword evidence="2" id="KW-0378">Hydrolase</keyword>
<evidence type="ECO:0000313" key="2">
    <source>
        <dbReference type="EMBL" id="MFD0964694.1"/>
    </source>
</evidence>
<feature type="domain" description="Beta-lactamase-related" evidence="1">
    <location>
        <begin position="49"/>
        <end position="403"/>
    </location>
</feature>
<evidence type="ECO:0000313" key="3">
    <source>
        <dbReference type="Proteomes" id="UP001596997"/>
    </source>
</evidence>
<dbReference type="PANTHER" id="PTHR46825:SF9">
    <property type="entry name" value="BETA-LACTAMASE-RELATED DOMAIN-CONTAINING PROTEIN"/>
    <property type="match status" value="1"/>
</dbReference>
<dbReference type="InterPro" id="IPR050491">
    <property type="entry name" value="AmpC-like"/>
</dbReference>
<organism evidence="2 3">
    <name type="scientific">Pseudofulvibacter geojedonensis</name>
    <dbReference type="NCBI Taxonomy" id="1123758"/>
    <lineage>
        <taxon>Bacteria</taxon>
        <taxon>Pseudomonadati</taxon>
        <taxon>Bacteroidota</taxon>
        <taxon>Flavobacteriia</taxon>
        <taxon>Flavobacteriales</taxon>
        <taxon>Flavobacteriaceae</taxon>
        <taxon>Pseudofulvibacter</taxon>
    </lineage>
</organism>
<dbReference type="Proteomes" id="UP001596997">
    <property type="component" value="Unassembled WGS sequence"/>
</dbReference>
<dbReference type="RefSeq" id="WP_377716234.1">
    <property type="nucleotide sequence ID" value="NZ_JBHTJM010000009.1"/>
</dbReference>
<dbReference type="InterPro" id="IPR001466">
    <property type="entry name" value="Beta-lactam-related"/>
</dbReference>
<accession>A0ABW3I497</accession>
<dbReference type="Gene3D" id="3.40.710.10">
    <property type="entry name" value="DD-peptidase/beta-lactamase superfamily"/>
    <property type="match status" value="1"/>
</dbReference>
<dbReference type="PANTHER" id="PTHR46825">
    <property type="entry name" value="D-ALANYL-D-ALANINE-CARBOXYPEPTIDASE/ENDOPEPTIDASE AMPH"/>
    <property type="match status" value="1"/>
</dbReference>
<dbReference type="GO" id="GO:0016787">
    <property type="term" value="F:hydrolase activity"/>
    <property type="evidence" value="ECO:0007669"/>
    <property type="project" value="UniProtKB-KW"/>
</dbReference>
<protein>
    <submittedName>
        <fullName evidence="2">Serine hydrolase domain-containing protein</fullName>
        <ecNumber evidence="2">3.-.-.-</ecNumber>
    </submittedName>
</protein>
<proteinExistence type="predicted"/>
<dbReference type="SUPFAM" id="SSF56601">
    <property type="entry name" value="beta-lactamase/transpeptidase-like"/>
    <property type="match status" value="1"/>
</dbReference>
<name>A0ABW3I497_9FLAO</name>
<sequence length="432" mass="49100">MKKIALLLIIGIACSSCNQNKKQPHIPINEKQAIKDSLTIELDSIQKNGLINGFAVAMVDQDGVLYKKGFGFSNTETKERYSENTIQPIASVSKTLIGIALMKAKELGKLNLDDPIQDYLAFKVINPNYPNEIITIRHLATHTSGINDGDQYMNKAWVLTENQDLTNVSTDYPEQQFNPFESYISMDEYLKAYLQENGAYYKEENYLNFKPGERYNYSNIGATLCALVIEKATGQAFDSFTKEHILKPLGMNSSGWKLADVDIKKHSRLYRNDNTLLPFYTVITYPDGMLISSSSDMAKYLTELIKGYSGEGTLLKKDSYKEFFSEQLNENHFAKDERNANHPFNGDYNPAIFIGHSALGFIGHSGGDAGVATWMYFNKDKKTGRYLVINCDMGNDDRSRELEYYAIWDKMDEYFDRLTVKNSTQENVYNNN</sequence>
<keyword evidence="3" id="KW-1185">Reference proteome</keyword>
<gene>
    <name evidence="2" type="ORF">ACFQ1O_11825</name>
</gene>
<comment type="caution">
    <text evidence="2">The sequence shown here is derived from an EMBL/GenBank/DDBJ whole genome shotgun (WGS) entry which is preliminary data.</text>
</comment>